<evidence type="ECO:0000313" key="4">
    <source>
        <dbReference type="EMBL" id="TKD02233.1"/>
    </source>
</evidence>
<dbReference type="GO" id="GO:0006289">
    <property type="term" value="P:nucleotide-excision repair"/>
    <property type="evidence" value="ECO:0007669"/>
    <property type="project" value="TreeGrafter"/>
</dbReference>
<dbReference type="InterPro" id="IPR018973">
    <property type="entry name" value="MZB"/>
</dbReference>
<dbReference type="PANTHER" id="PTHR47957:SF3">
    <property type="entry name" value="ATP-DEPENDENT HELICASE HRQ1"/>
    <property type="match status" value="1"/>
</dbReference>
<feature type="region of interest" description="Disordered" evidence="1">
    <location>
        <begin position="915"/>
        <end position="938"/>
    </location>
</feature>
<keyword evidence="2" id="KW-0812">Transmembrane</keyword>
<feature type="compositionally biased region" description="Basic and acidic residues" evidence="1">
    <location>
        <begin position="271"/>
        <end position="289"/>
    </location>
</feature>
<dbReference type="Gene3D" id="3.40.50.300">
    <property type="entry name" value="P-loop containing nucleotide triphosphate hydrolases"/>
    <property type="match status" value="1"/>
</dbReference>
<sequence length="1127" mass="121665">MIDALLTLLGELSRLAQAKPIRTSLGGMAVALAILLYLGALAKARFELRAVRVSTGPLFALAGLVVLALSLVVALVDALLAHYDMLLIEERVLLLLAPGEGWEAYEALRRILALAAGGRFMLPGPVHVPLALLLGAVVYLGLVFWAARTLEELGSLEQKPDDVLARERLEQQKAIAKALAEGRPLPVKPVESAPLADDRFGRVFKLLGHWTSVEYVEARFVRWQGPLVWALSGLAALALPAALAGHFPAPLWVGAAIALDGLRRNLATRTKSPDPPEAEKKEEPPAPKPELRPLVEAIHAAQGPLLLPPETPGVEPARISPGTDLRAKRLLDDLSRELGAAKGLYVHQGLACDAFEDRKNILLCTPPLSGKTTTLDLLLFYALLVEAENVLWLAPSAAAARVAERRVLARAEALRWKWNVHAANIASGAGAADPTHASPSLVFADPEGVHRELCGRQKEWSAFLGGLGLVILPDLEEWHGAPGAHLALLLRRLRRAASRASSRTFERGERIRFLCTADPSFRDLGQLGERLVGRPMLVLGPEVDGAPRPPIVSYFLPPRPRAQADVHPAVRALGESLAQGFSAELFGYDDVLSRADVARANEWTLGRDVATRGRAFAEERHELSRALSEAEVVIARVRAATYGKSPILAAHVGFRAATVPEARVAALGAGERVGKAIAPPKPEPKEVSPAEPETQQSPGELQADAIAQADLERKVLVLWQPDPDPFSSLLAAERPLFRHPDLDLGCALVVDPLAEAIQRAHLRAALVEASWTEDELAADFSRPLVQHELSPAEGTSMEATRLARTAHTVLDPETGERREVLRISAAGEAHPALCFDVAAEPARLVDRHTGEVLYGVERARMLSAAYPGRIFVFRGGRYVVKPASEQDGLAAGRVACEREERLLVTSPIREVSVTPIERRKEASSKEGREGERAERRAEPLRSLGGAQFVFERRLVEVEEQSLGLRRHGPDGKPRDVTLYAEPLVHRYATKAAVLALPETSFGAIGEGTLHALVHLFRVTLPAFVWCREEDLLIVRAARFGAAATPAIAFVDAHPGGVGFSEAVTLDVLRVVAGFSLAIVERCPARCAAPEGCPSCLQIPQCHAAPGDETKLDKRGVRELLGKILGRG</sequence>
<organism evidence="4 5">
    <name type="scientific">Polyangium fumosum</name>
    <dbReference type="NCBI Taxonomy" id="889272"/>
    <lineage>
        <taxon>Bacteria</taxon>
        <taxon>Pseudomonadati</taxon>
        <taxon>Myxococcota</taxon>
        <taxon>Polyangia</taxon>
        <taxon>Polyangiales</taxon>
        <taxon>Polyangiaceae</taxon>
        <taxon>Polyangium</taxon>
    </lineage>
</organism>
<evidence type="ECO:0000256" key="2">
    <source>
        <dbReference type="SAM" id="Phobius"/>
    </source>
</evidence>
<dbReference type="Pfam" id="PF09369">
    <property type="entry name" value="MZB"/>
    <property type="match status" value="1"/>
</dbReference>
<gene>
    <name evidence="4" type="ORF">E8A74_29095</name>
</gene>
<reference evidence="4 5" key="1">
    <citation type="submission" date="2019-04" db="EMBL/GenBank/DDBJ databases">
        <authorList>
            <person name="Li Y."/>
            <person name="Wang J."/>
        </authorList>
    </citation>
    <scope>NUCLEOTIDE SEQUENCE [LARGE SCALE GENOMIC DNA]</scope>
    <source>
        <strain evidence="4 5">DSM 14668</strain>
    </source>
</reference>
<keyword evidence="5" id="KW-1185">Reference proteome</keyword>
<dbReference type="AlphaFoldDB" id="A0A4U1J6S5"/>
<protein>
    <submittedName>
        <fullName evidence="4">DUF1998 domain-containing protein</fullName>
    </submittedName>
</protein>
<feature type="domain" description="MrfA-like Zn-binding" evidence="3">
    <location>
        <begin position="1014"/>
        <end position="1096"/>
    </location>
</feature>
<feature type="transmembrane region" description="Helical" evidence="2">
    <location>
        <begin position="28"/>
        <end position="46"/>
    </location>
</feature>
<feature type="region of interest" description="Disordered" evidence="1">
    <location>
        <begin position="267"/>
        <end position="289"/>
    </location>
</feature>
<dbReference type="GO" id="GO:0043138">
    <property type="term" value="F:3'-5' DNA helicase activity"/>
    <property type="evidence" value="ECO:0007669"/>
    <property type="project" value="TreeGrafter"/>
</dbReference>
<keyword evidence="2" id="KW-0472">Membrane</keyword>
<dbReference type="SUPFAM" id="SSF52540">
    <property type="entry name" value="P-loop containing nucleoside triphosphate hydrolases"/>
    <property type="match status" value="1"/>
</dbReference>
<feature type="transmembrane region" description="Helical" evidence="2">
    <location>
        <begin position="58"/>
        <end position="83"/>
    </location>
</feature>
<dbReference type="Proteomes" id="UP000309215">
    <property type="component" value="Unassembled WGS sequence"/>
</dbReference>
<feature type="transmembrane region" description="Helical" evidence="2">
    <location>
        <begin position="126"/>
        <end position="147"/>
    </location>
</feature>
<dbReference type="GO" id="GO:0036297">
    <property type="term" value="P:interstrand cross-link repair"/>
    <property type="evidence" value="ECO:0007669"/>
    <property type="project" value="TreeGrafter"/>
</dbReference>
<comment type="caution">
    <text evidence="4">The sequence shown here is derived from an EMBL/GenBank/DDBJ whole genome shotgun (WGS) entry which is preliminary data.</text>
</comment>
<evidence type="ECO:0000313" key="5">
    <source>
        <dbReference type="Proteomes" id="UP000309215"/>
    </source>
</evidence>
<dbReference type="PANTHER" id="PTHR47957">
    <property type="entry name" value="ATP-DEPENDENT HELICASE HRQ1"/>
    <property type="match status" value="1"/>
</dbReference>
<dbReference type="OrthoDB" id="143059at2"/>
<accession>A0A4U1J6S5</accession>
<feature type="compositionally biased region" description="Basic and acidic residues" evidence="1">
    <location>
        <begin position="916"/>
        <end position="938"/>
    </location>
</feature>
<name>A0A4U1J6S5_9BACT</name>
<feature type="transmembrane region" description="Helical" evidence="2">
    <location>
        <begin position="227"/>
        <end position="247"/>
    </location>
</feature>
<evidence type="ECO:0000259" key="3">
    <source>
        <dbReference type="Pfam" id="PF09369"/>
    </source>
</evidence>
<dbReference type="EMBL" id="SSMQ01000035">
    <property type="protein sequence ID" value="TKD02233.1"/>
    <property type="molecule type" value="Genomic_DNA"/>
</dbReference>
<proteinExistence type="predicted"/>
<dbReference type="InterPro" id="IPR027417">
    <property type="entry name" value="P-loop_NTPase"/>
</dbReference>
<evidence type="ECO:0000256" key="1">
    <source>
        <dbReference type="SAM" id="MobiDB-lite"/>
    </source>
</evidence>
<dbReference type="RefSeq" id="WP_136932356.1">
    <property type="nucleotide sequence ID" value="NZ_SSMQ01000035.1"/>
</dbReference>
<feature type="region of interest" description="Disordered" evidence="1">
    <location>
        <begin position="674"/>
        <end position="699"/>
    </location>
</feature>
<keyword evidence="2" id="KW-1133">Transmembrane helix</keyword>